<feature type="transmembrane region" description="Helical" evidence="1">
    <location>
        <begin position="56"/>
        <end position="75"/>
    </location>
</feature>
<keyword evidence="1" id="KW-0472">Membrane</keyword>
<sequence length="166" mass="18954">MWLERILFVGRVFHISFIITSVLSFHSVSAFLCMCPSVFGSPMFVIFSIYDVTRSLYYTCLIIFNLGLALLYLIYTLVSFDYYSYVMPLIFFVLLTSTSFLATSYGRFKAFQTYPVVPVGSADFSSLYCICHSNVFSIVTFLSDKSLFCLSGKYLVISELFVNRPV</sequence>
<evidence type="ECO:0000313" key="3">
    <source>
        <dbReference type="Proteomes" id="UP000772434"/>
    </source>
</evidence>
<protein>
    <submittedName>
        <fullName evidence="2">Uncharacterized protein</fullName>
    </submittedName>
</protein>
<name>A0A9P5U2C0_9AGAR</name>
<keyword evidence="3" id="KW-1185">Reference proteome</keyword>
<reference evidence="2" key="1">
    <citation type="submission" date="2020-11" db="EMBL/GenBank/DDBJ databases">
        <authorList>
            <consortium name="DOE Joint Genome Institute"/>
            <person name="Ahrendt S."/>
            <person name="Riley R."/>
            <person name="Andreopoulos W."/>
            <person name="Labutti K."/>
            <person name="Pangilinan J."/>
            <person name="Ruiz-Duenas F.J."/>
            <person name="Barrasa J.M."/>
            <person name="Sanchez-Garcia M."/>
            <person name="Camarero S."/>
            <person name="Miyauchi S."/>
            <person name="Serrano A."/>
            <person name="Linde D."/>
            <person name="Babiker R."/>
            <person name="Drula E."/>
            <person name="Ayuso-Fernandez I."/>
            <person name="Pacheco R."/>
            <person name="Padilla G."/>
            <person name="Ferreira P."/>
            <person name="Barriuso J."/>
            <person name="Kellner H."/>
            <person name="Castanera R."/>
            <person name="Alfaro M."/>
            <person name="Ramirez L."/>
            <person name="Pisabarro A.G."/>
            <person name="Kuo A."/>
            <person name="Tritt A."/>
            <person name="Lipzen A."/>
            <person name="He G."/>
            <person name="Yan M."/>
            <person name="Ng V."/>
            <person name="Cullen D."/>
            <person name="Martin F."/>
            <person name="Rosso M.-N."/>
            <person name="Henrissat B."/>
            <person name="Hibbett D."/>
            <person name="Martinez A.T."/>
            <person name="Grigoriev I.V."/>
        </authorList>
    </citation>
    <scope>NUCLEOTIDE SEQUENCE</scope>
    <source>
        <strain evidence="2">AH 40177</strain>
    </source>
</reference>
<organism evidence="2 3">
    <name type="scientific">Rhodocollybia butyracea</name>
    <dbReference type="NCBI Taxonomy" id="206335"/>
    <lineage>
        <taxon>Eukaryota</taxon>
        <taxon>Fungi</taxon>
        <taxon>Dikarya</taxon>
        <taxon>Basidiomycota</taxon>
        <taxon>Agaricomycotina</taxon>
        <taxon>Agaricomycetes</taxon>
        <taxon>Agaricomycetidae</taxon>
        <taxon>Agaricales</taxon>
        <taxon>Marasmiineae</taxon>
        <taxon>Omphalotaceae</taxon>
        <taxon>Rhodocollybia</taxon>
    </lineage>
</organism>
<accession>A0A9P5U2C0</accession>
<feature type="transmembrane region" description="Helical" evidence="1">
    <location>
        <begin position="30"/>
        <end position="50"/>
    </location>
</feature>
<gene>
    <name evidence="2" type="ORF">BDP27DRAFT_239879</name>
</gene>
<keyword evidence="1" id="KW-1133">Transmembrane helix</keyword>
<dbReference type="Proteomes" id="UP000772434">
    <property type="component" value="Unassembled WGS sequence"/>
</dbReference>
<feature type="transmembrane region" description="Helical" evidence="1">
    <location>
        <begin position="82"/>
        <end position="105"/>
    </location>
</feature>
<feature type="transmembrane region" description="Helical" evidence="1">
    <location>
        <begin position="6"/>
        <end position="23"/>
    </location>
</feature>
<dbReference type="AlphaFoldDB" id="A0A9P5U2C0"/>
<evidence type="ECO:0000256" key="1">
    <source>
        <dbReference type="SAM" id="Phobius"/>
    </source>
</evidence>
<evidence type="ECO:0000313" key="2">
    <source>
        <dbReference type="EMBL" id="KAF9063289.1"/>
    </source>
</evidence>
<keyword evidence="1" id="KW-0812">Transmembrane</keyword>
<dbReference type="EMBL" id="JADNRY010000149">
    <property type="protein sequence ID" value="KAF9063289.1"/>
    <property type="molecule type" value="Genomic_DNA"/>
</dbReference>
<proteinExistence type="predicted"/>
<comment type="caution">
    <text evidence="2">The sequence shown here is derived from an EMBL/GenBank/DDBJ whole genome shotgun (WGS) entry which is preliminary data.</text>
</comment>